<protein>
    <submittedName>
        <fullName evidence="2">Type I secretion C-terminal target domain-containing protein</fullName>
    </submittedName>
</protein>
<dbReference type="NCBIfam" id="TIGR01965">
    <property type="entry name" value="VCBS_repeat"/>
    <property type="match status" value="1"/>
</dbReference>
<feature type="region of interest" description="Disordered" evidence="1">
    <location>
        <begin position="518"/>
        <end position="540"/>
    </location>
</feature>
<dbReference type="NCBIfam" id="TIGR03661">
    <property type="entry name" value="T1SS_VCA0849"/>
    <property type="match status" value="1"/>
</dbReference>
<dbReference type="PANTHER" id="PTHR34677:SF3">
    <property type="entry name" value="BACTERIAL IG-LIKE DOMAIN-CONTAINING PROTEIN"/>
    <property type="match status" value="1"/>
</dbReference>
<evidence type="ECO:0000256" key="1">
    <source>
        <dbReference type="SAM" id="MobiDB-lite"/>
    </source>
</evidence>
<feature type="region of interest" description="Disordered" evidence="1">
    <location>
        <begin position="33"/>
        <end position="54"/>
    </location>
</feature>
<evidence type="ECO:0000313" key="2">
    <source>
        <dbReference type="EMBL" id="MQW92007.1"/>
    </source>
</evidence>
<dbReference type="Proteomes" id="UP000480556">
    <property type="component" value="Unassembled WGS sequence"/>
</dbReference>
<accession>A0AA90W3V3</accession>
<gene>
    <name evidence="2" type="ORF">GHJ48_06290</name>
</gene>
<sequence length="1575" mass="168223">VIPNVEFEKQPDGTYTAKVPEGIDGEITVKVPENSYQDDQGNAGEPVVEQGPVDTESPVVDVQIGEDGTITLTYPDDTVPESIDTSGIVITDPEGNVIPNVEFEKQPDGTYTAKVPEGIDGEITVKVPENSYQDDQGNAGEPVVEQGSVDTEAPTPTITIEPNGTITVQYGDDADKDTIDPQDIVVKDKDGNDIVVQFTPSEDGKTYTGKVPTAIDEEITVTVPEGSYQDTTGNDNRTSEDKAPIDTIAPQVEVQITEDGTITITYDDDVVPETIKVPSIVVQGPDNTPLVVEFVPSEDGLTLVGKVPEDVTGQVTVTVPAGSYEDEVGNKGNKGKDDQIVDTEAPVVTVDVTPNGTITLTYPDDTDPDSIDTSGIVVTDPEGNIIPNVEFSKQPDGSYTAKVPEGIDGDIIVKVPAESYEDQTGNPGQAVDQPAIVDTIPPKAQVEITEDGQIIVTYPEGTDPDSIDPKDIIVDGPNGPITVPFEQPEKQEDGSYVVTGQVPPNVDGEVTVTVPAESYEDEAGNPGLETSSTDDVDTLPPTVTVTITPDGVITLTYPDDVKPEDIDLSVITVTDADNDPIVVEFTPNGEGSYTAKVPNGNDGNVTVHVPENSYQDETGNPGQPVEETQPVDTIAPEATISIDPQGNITITYDDDVVPSTILEDRIKVTDTVTGETIVVEFTPSEENPLVLVGKVPEGTDTNITVTVPAGSYEDEVGNKGTLEKDTADVDAEPPKAQVTITPDGQIIVTYPDDIDPDKIVTDRIIVTVPDPKDPSKQVEIEVEFGTPVEQEDGSYVVTGQVPPNVDADITVTVPTDSYTDKVGNPGEDVTTPATNVDTLPPKAEVTITPDGQIIVTYPDDIDPDSIDTDKIVVEGPNGPITVPFDEAVKQPDGSYVVTGQVPPNVDADITVTVPTDSYADDVGNPGEDVTTPATNVDTLPPKAEVTITPDGQIIVKYPDDVTDSSKNPEDIIVKNPSGQVIPNLEFEEQPDGSYIAKVPQGIDGNITVLVPGEYVDDAGNPSEDVTVTGKVDTVPPKTQADRASVIEAGANEPGIPVAKGNVLANDEAGTSVTGFAFNGTTVEASQSITTKYGKLTIGQDGQYTYELDNTNPDTQALQKDQKVSETITYTIVDERGYESTSTLTIDITGKNDASVIEQKEATIIPVIVGKNTDGSFENGTVPNGSSGITHSFSFNIDNSQDTKTTQVVVNLEKLDNSFSIKVNGVDIHDNKVFQVQNNDYETPVQVPLKFADGSWLSAGNPWNANENGLPRFQIIMNEDGIRFFATRNTKSTQLEEIFYDSIYANGINLPDFNVGNNQIDITNVNGIDVDAIKGYMTVTTRGKFSLEDVDSEKLTSVKIAVKNYVSGDEFIPVLPKGITATQAKVGSDWVITLSGNASKEDYEDALNSLMYRGKSTGNKSMTITLQDDQGASTVLSGELNYSTANKLVTLTQVDFTQKVAARSSLMMLDVEDDAIYSVLNKDFDLNQNTDVKVDNFTVGSQDTIDISALLSDDATDANLSEFVTVDYNAESKEAVISIDRDGEAPTYQSQPLVTLLNQPTAFDLEQLLNNNQIIY</sequence>
<feature type="compositionally biased region" description="Low complexity" evidence="1">
    <location>
        <begin position="151"/>
        <end position="162"/>
    </location>
</feature>
<dbReference type="InterPro" id="IPR013783">
    <property type="entry name" value="Ig-like_fold"/>
</dbReference>
<dbReference type="InterPro" id="IPR010221">
    <property type="entry name" value="VCBS_dom"/>
</dbReference>
<dbReference type="RefSeq" id="WP_153389275.1">
    <property type="nucleotide sequence ID" value="NZ_WITK01000009.1"/>
</dbReference>
<feature type="region of interest" description="Disordered" evidence="1">
    <location>
        <begin position="131"/>
        <end position="163"/>
    </location>
</feature>
<feature type="region of interest" description="Disordered" evidence="1">
    <location>
        <begin position="916"/>
        <end position="936"/>
    </location>
</feature>
<name>A0AA90W3V3_9GAMM</name>
<organism evidence="2 3">
    <name type="scientific">Acinetobacter wanghuae</name>
    <dbReference type="NCBI Taxonomy" id="2662362"/>
    <lineage>
        <taxon>Bacteria</taxon>
        <taxon>Pseudomonadati</taxon>
        <taxon>Pseudomonadota</taxon>
        <taxon>Gammaproteobacteria</taxon>
        <taxon>Moraxellales</taxon>
        <taxon>Moraxellaceae</taxon>
        <taxon>Acinetobacter</taxon>
    </lineage>
</organism>
<dbReference type="InterPro" id="IPR019960">
    <property type="entry name" value="T1SS_VCA0849"/>
</dbReference>
<comment type="caution">
    <text evidence="2">The sequence shown here is derived from an EMBL/GenBank/DDBJ whole genome shotgun (WGS) entry which is preliminary data.</text>
</comment>
<dbReference type="Gene3D" id="2.60.40.10">
    <property type="entry name" value="Immunoglobulins"/>
    <property type="match status" value="1"/>
</dbReference>
<dbReference type="EMBL" id="WITK01000009">
    <property type="protein sequence ID" value="MQW92007.1"/>
    <property type="molecule type" value="Genomic_DNA"/>
</dbReference>
<reference evidence="2 3" key="1">
    <citation type="submission" date="2019-10" db="EMBL/GenBank/DDBJ databases">
        <authorList>
            <person name="Dong K."/>
        </authorList>
    </citation>
    <scope>NUCLEOTIDE SEQUENCE [LARGE SCALE GENOMIC DNA]</scope>
    <source>
        <strain evidence="3">dk771</strain>
    </source>
</reference>
<proteinExistence type="predicted"/>
<feature type="non-terminal residue" evidence="2">
    <location>
        <position position="1"/>
    </location>
</feature>
<dbReference type="PANTHER" id="PTHR34677">
    <property type="match status" value="1"/>
</dbReference>
<evidence type="ECO:0000313" key="3">
    <source>
        <dbReference type="Proteomes" id="UP000480556"/>
    </source>
</evidence>